<sequence length="185" mass="19616">MRVNIGELLAARGAIRTVAYSEWVESPAEDVMLLQPVTGELVLASTGRSVCLTGQLRTQLTLYCGACLAGYEQPLEFAVAEEFRRALPLSAAGAGGERELDADDFVVLVGPDDTLDLTEIVRQDLVLALPIAPRCREGCRGLCATCGADLNLGPCDCAGDSADPRLRLGVPGFAGLPARRITEKE</sequence>
<dbReference type="Proteomes" id="UP000318093">
    <property type="component" value="Unassembled WGS sequence"/>
</dbReference>
<dbReference type="AlphaFoldDB" id="A0A537JK50"/>
<organism evidence="1 2">
    <name type="scientific">Candidatus Segetimicrobium genomatis</name>
    <dbReference type="NCBI Taxonomy" id="2569760"/>
    <lineage>
        <taxon>Bacteria</taxon>
        <taxon>Bacillati</taxon>
        <taxon>Candidatus Sysuimicrobiota</taxon>
        <taxon>Candidatus Sysuimicrobiia</taxon>
        <taxon>Candidatus Sysuimicrobiales</taxon>
        <taxon>Candidatus Segetimicrobiaceae</taxon>
        <taxon>Candidatus Segetimicrobium</taxon>
    </lineage>
</organism>
<reference evidence="1 2" key="1">
    <citation type="journal article" date="2019" name="Nat. Microbiol.">
        <title>Mediterranean grassland soil C-N compound turnover is dependent on rainfall and depth, and is mediated by genomically divergent microorganisms.</title>
        <authorList>
            <person name="Diamond S."/>
            <person name="Andeer P.F."/>
            <person name="Li Z."/>
            <person name="Crits-Christoph A."/>
            <person name="Burstein D."/>
            <person name="Anantharaman K."/>
            <person name="Lane K.R."/>
            <person name="Thomas B.C."/>
            <person name="Pan C."/>
            <person name="Northen T.R."/>
            <person name="Banfield J.F."/>
        </authorList>
    </citation>
    <scope>NUCLEOTIDE SEQUENCE [LARGE SCALE GENOMIC DNA]</scope>
    <source>
        <strain evidence="1">NP_6</strain>
    </source>
</reference>
<name>A0A537JK50_9BACT</name>
<dbReference type="InterPro" id="IPR003772">
    <property type="entry name" value="YceD"/>
</dbReference>
<gene>
    <name evidence="1" type="ORF">E6H03_02985</name>
</gene>
<protein>
    <submittedName>
        <fullName evidence="1">DUF177 domain-containing protein</fullName>
    </submittedName>
</protein>
<dbReference type="PANTHER" id="PTHR34374">
    <property type="entry name" value="LARGE RIBOSOMAL RNA SUBUNIT ACCUMULATION PROTEIN YCED HOMOLOG 1, CHLOROPLASTIC"/>
    <property type="match status" value="1"/>
</dbReference>
<comment type="caution">
    <text evidence="1">The sequence shown here is derived from an EMBL/GenBank/DDBJ whole genome shotgun (WGS) entry which is preliminary data.</text>
</comment>
<dbReference type="PANTHER" id="PTHR34374:SF1">
    <property type="entry name" value="LARGE RIBOSOMAL RNA SUBUNIT ACCUMULATION PROTEIN YCED HOMOLOG 1, CHLOROPLASTIC"/>
    <property type="match status" value="1"/>
</dbReference>
<accession>A0A537JK50</accession>
<evidence type="ECO:0000313" key="2">
    <source>
        <dbReference type="Proteomes" id="UP000318093"/>
    </source>
</evidence>
<dbReference type="Pfam" id="PF02620">
    <property type="entry name" value="YceD"/>
    <property type="match status" value="1"/>
</dbReference>
<evidence type="ECO:0000313" key="1">
    <source>
        <dbReference type="EMBL" id="TMI83864.1"/>
    </source>
</evidence>
<dbReference type="EMBL" id="VBAN01000088">
    <property type="protein sequence ID" value="TMI83864.1"/>
    <property type="molecule type" value="Genomic_DNA"/>
</dbReference>
<proteinExistence type="predicted"/>